<dbReference type="Proteomes" id="UP001190700">
    <property type="component" value="Unassembled WGS sequence"/>
</dbReference>
<protein>
    <submittedName>
        <fullName evidence="1">Uncharacterized protein</fullName>
    </submittedName>
</protein>
<comment type="caution">
    <text evidence="1">The sequence shown here is derived from an EMBL/GenBank/DDBJ whole genome shotgun (WGS) entry which is preliminary data.</text>
</comment>
<dbReference type="AlphaFoldDB" id="A0AAE0H2S6"/>
<accession>A0AAE0H2S6</accession>
<dbReference type="EMBL" id="LGRX02000421">
    <property type="protein sequence ID" value="KAK3288675.1"/>
    <property type="molecule type" value="Genomic_DNA"/>
</dbReference>
<evidence type="ECO:0000313" key="2">
    <source>
        <dbReference type="Proteomes" id="UP001190700"/>
    </source>
</evidence>
<gene>
    <name evidence="1" type="ORF">CYMTET_3893</name>
</gene>
<name>A0AAE0H2S6_9CHLO</name>
<organism evidence="1 2">
    <name type="scientific">Cymbomonas tetramitiformis</name>
    <dbReference type="NCBI Taxonomy" id="36881"/>
    <lineage>
        <taxon>Eukaryota</taxon>
        <taxon>Viridiplantae</taxon>
        <taxon>Chlorophyta</taxon>
        <taxon>Pyramimonadophyceae</taxon>
        <taxon>Pyramimonadales</taxon>
        <taxon>Pyramimonadaceae</taxon>
        <taxon>Cymbomonas</taxon>
    </lineage>
</organism>
<sequence length="226" mass="25190">MLDMSAGVPRSPENGTHVILLDEFPDAWTPKHDLSSVVALSVSVRPVLRVANPSCCSLLLLAQRLIVDTGEEEHHEVSVALCDEQIVCLLSEAALRTDRTLRNHLLSLLFNGRKKVMHGDRHRLRRLLRMLQADHALVRNVSELSDAAVDAGACVISARPSLAKLVYVLYGAKFPPEMTHPYHAVPALSARARNVRLIRRMHADLSKMRRGMTRSTTVPSFRDARD</sequence>
<evidence type="ECO:0000313" key="1">
    <source>
        <dbReference type="EMBL" id="KAK3288675.1"/>
    </source>
</evidence>
<keyword evidence="2" id="KW-1185">Reference proteome</keyword>
<reference evidence="1 2" key="1">
    <citation type="journal article" date="2015" name="Genome Biol. Evol.">
        <title>Comparative Genomics of a Bacterivorous Green Alga Reveals Evolutionary Causalities and Consequences of Phago-Mixotrophic Mode of Nutrition.</title>
        <authorList>
            <person name="Burns J.A."/>
            <person name="Paasch A."/>
            <person name="Narechania A."/>
            <person name="Kim E."/>
        </authorList>
    </citation>
    <scope>NUCLEOTIDE SEQUENCE [LARGE SCALE GENOMIC DNA]</scope>
    <source>
        <strain evidence="1 2">PLY_AMNH</strain>
    </source>
</reference>
<proteinExistence type="predicted"/>